<proteinExistence type="predicted"/>
<sequence length="176" mass="20900">MIGTANMQHELKQLYRKWPDIRRYLKTLGCDSVGAEDIFQEALLIYIRKHESSEFELTVEPFFYVRNTCKLLWYNQARKEQKQLSTELHENIEAAEEVWFEKEMKIREVESTLEKLGAQCQELLQLFYGLGWNMVDIAKKIGLRNDKVAKAQKYRCLQKAKEMIQEHEQLVEPIKA</sequence>
<keyword evidence="1" id="KW-0175">Coiled coil</keyword>
<organism evidence="2 3">
    <name type="scientific">Fluviicola chungangensis</name>
    <dbReference type="NCBI Taxonomy" id="2597671"/>
    <lineage>
        <taxon>Bacteria</taxon>
        <taxon>Pseudomonadati</taxon>
        <taxon>Bacteroidota</taxon>
        <taxon>Flavobacteriia</taxon>
        <taxon>Flavobacteriales</taxon>
        <taxon>Crocinitomicaceae</taxon>
        <taxon>Fluviicola</taxon>
    </lineage>
</organism>
<dbReference type="SUPFAM" id="SSF88659">
    <property type="entry name" value="Sigma3 and sigma4 domains of RNA polymerase sigma factors"/>
    <property type="match status" value="1"/>
</dbReference>
<dbReference type="AlphaFoldDB" id="A0A556MN14"/>
<protein>
    <submittedName>
        <fullName evidence="2">Sigma-70 family RNA polymerase sigma factor</fullName>
    </submittedName>
</protein>
<evidence type="ECO:0000313" key="3">
    <source>
        <dbReference type="Proteomes" id="UP000316008"/>
    </source>
</evidence>
<evidence type="ECO:0000313" key="2">
    <source>
        <dbReference type="EMBL" id="TSJ41212.1"/>
    </source>
</evidence>
<gene>
    <name evidence="2" type="ORF">FO442_14975</name>
</gene>
<reference evidence="2 3" key="1">
    <citation type="submission" date="2019-07" db="EMBL/GenBank/DDBJ databases">
        <authorList>
            <person name="Huq M.A."/>
        </authorList>
    </citation>
    <scope>NUCLEOTIDE SEQUENCE [LARGE SCALE GENOMIC DNA]</scope>
    <source>
        <strain evidence="2 3">MAH-3</strain>
    </source>
</reference>
<comment type="caution">
    <text evidence="2">The sequence shown here is derived from an EMBL/GenBank/DDBJ whole genome shotgun (WGS) entry which is preliminary data.</text>
</comment>
<accession>A0A556MN14</accession>
<dbReference type="InterPro" id="IPR013325">
    <property type="entry name" value="RNA_pol_sigma_r2"/>
</dbReference>
<name>A0A556MN14_9FLAO</name>
<dbReference type="GO" id="GO:0006352">
    <property type="term" value="P:DNA-templated transcription initiation"/>
    <property type="evidence" value="ECO:0007669"/>
    <property type="project" value="InterPro"/>
</dbReference>
<evidence type="ECO:0000256" key="1">
    <source>
        <dbReference type="SAM" id="Coils"/>
    </source>
</evidence>
<dbReference type="SUPFAM" id="SSF88946">
    <property type="entry name" value="Sigma2 domain of RNA polymerase sigma factors"/>
    <property type="match status" value="1"/>
</dbReference>
<dbReference type="InterPro" id="IPR036388">
    <property type="entry name" value="WH-like_DNA-bd_sf"/>
</dbReference>
<dbReference type="RefSeq" id="WP_144334023.1">
    <property type="nucleotide sequence ID" value="NZ_VLPL01000008.1"/>
</dbReference>
<keyword evidence="3" id="KW-1185">Reference proteome</keyword>
<dbReference type="Gene3D" id="1.10.10.10">
    <property type="entry name" value="Winged helix-like DNA-binding domain superfamily/Winged helix DNA-binding domain"/>
    <property type="match status" value="1"/>
</dbReference>
<dbReference type="OrthoDB" id="1163416at2"/>
<dbReference type="EMBL" id="VLPL01000008">
    <property type="protein sequence ID" value="TSJ41212.1"/>
    <property type="molecule type" value="Genomic_DNA"/>
</dbReference>
<dbReference type="Proteomes" id="UP000316008">
    <property type="component" value="Unassembled WGS sequence"/>
</dbReference>
<dbReference type="GO" id="GO:0003700">
    <property type="term" value="F:DNA-binding transcription factor activity"/>
    <property type="evidence" value="ECO:0007669"/>
    <property type="project" value="InterPro"/>
</dbReference>
<dbReference type="NCBIfam" id="TIGR02937">
    <property type="entry name" value="sigma70-ECF"/>
    <property type="match status" value="1"/>
</dbReference>
<dbReference type="InterPro" id="IPR013324">
    <property type="entry name" value="RNA_pol_sigma_r3/r4-like"/>
</dbReference>
<feature type="coiled-coil region" evidence="1">
    <location>
        <begin position="78"/>
        <end position="126"/>
    </location>
</feature>
<dbReference type="InterPro" id="IPR014284">
    <property type="entry name" value="RNA_pol_sigma-70_dom"/>
</dbReference>